<evidence type="ECO:0000313" key="2">
    <source>
        <dbReference type="EMBL" id="GFU30226.1"/>
    </source>
</evidence>
<keyword evidence="3" id="KW-1185">Reference proteome</keyword>
<dbReference type="AlphaFoldDB" id="A0A8X6QTK3"/>
<keyword evidence="1" id="KW-0732">Signal</keyword>
<accession>A0A8X6QTK3</accession>
<sequence>MHLTWPIQRSSIITNQMELLLKSTLWLLKLRLLLATTESIDIIPYEQWSHVSSKDKPAESGSRRVNPEDLANSSLWWHRLSFLIMNKNHWPKQIEFSVDEKALSKQRAKPKSHLMPQLLLQNMYLMLYLKMPLLYLKL</sequence>
<gene>
    <name evidence="2" type="ORF">NPIL_17181</name>
</gene>
<feature type="chain" id="PRO_5036502553" evidence="1">
    <location>
        <begin position="40"/>
        <end position="138"/>
    </location>
</feature>
<name>A0A8X6QTK3_NEPPI</name>
<evidence type="ECO:0000313" key="3">
    <source>
        <dbReference type="Proteomes" id="UP000887013"/>
    </source>
</evidence>
<comment type="caution">
    <text evidence="2">The sequence shown here is derived from an EMBL/GenBank/DDBJ whole genome shotgun (WGS) entry which is preliminary data.</text>
</comment>
<organism evidence="2 3">
    <name type="scientific">Nephila pilipes</name>
    <name type="common">Giant wood spider</name>
    <name type="synonym">Nephila maculata</name>
    <dbReference type="NCBI Taxonomy" id="299642"/>
    <lineage>
        <taxon>Eukaryota</taxon>
        <taxon>Metazoa</taxon>
        <taxon>Ecdysozoa</taxon>
        <taxon>Arthropoda</taxon>
        <taxon>Chelicerata</taxon>
        <taxon>Arachnida</taxon>
        <taxon>Araneae</taxon>
        <taxon>Araneomorphae</taxon>
        <taxon>Entelegynae</taxon>
        <taxon>Araneoidea</taxon>
        <taxon>Nephilidae</taxon>
        <taxon>Nephila</taxon>
    </lineage>
</organism>
<feature type="signal peptide" evidence="1">
    <location>
        <begin position="1"/>
        <end position="39"/>
    </location>
</feature>
<dbReference type="EMBL" id="BMAW01033441">
    <property type="protein sequence ID" value="GFU30226.1"/>
    <property type="molecule type" value="Genomic_DNA"/>
</dbReference>
<evidence type="ECO:0000256" key="1">
    <source>
        <dbReference type="SAM" id="SignalP"/>
    </source>
</evidence>
<proteinExistence type="predicted"/>
<dbReference type="OrthoDB" id="8051532at2759"/>
<reference evidence="2" key="1">
    <citation type="submission" date="2020-08" db="EMBL/GenBank/DDBJ databases">
        <title>Multicomponent nature underlies the extraordinary mechanical properties of spider dragline silk.</title>
        <authorList>
            <person name="Kono N."/>
            <person name="Nakamura H."/>
            <person name="Mori M."/>
            <person name="Yoshida Y."/>
            <person name="Ohtoshi R."/>
            <person name="Malay A.D."/>
            <person name="Moran D.A.P."/>
            <person name="Tomita M."/>
            <person name="Numata K."/>
            <person name="Arakawa K."/>
        </authorList>
    </citation>
    <scope>NUCLEOTIDE SEQUENCE</scope>
</reference>
<dbReference type="Proteomes" id="UP000887013">
    <property type="component" value="Unassembled WGS sequence"/>
</dbReference>
<protein>
    <submittedName>
        <fullName evidence="2">Uncharacterized protein</fullName>
    </submittedName>
</protein>